<dbReference type="SUPFAM" id="SSF64288">
    <property type="entry name" value="Chorismate lyase-like"/>
    <property type="match status" value="1"/>
</dbReference>
<dbReference type="CDD" id="cd00093">
    <property type="entry name" value="HTH_XRE"/>
    <property type="match status" value="1"/>
</dbReference>
<dbReference type="SMART" id="SM00866">
    <property type="entry name" value="UTRA"/>
    <property type="match status" value="1"/>
</dbReference>
<dbReference type="Gene3D" id="3.40.1410.10">
    <property type="entry name" value="Chorismate lyase-like"/>
    <property type="match status" value="1"/>
</dbReference>
<proteinExistence type="predicted"/>
<dbReference type="PANTHER" id="PTHR46558">
    <property type="entry name" value="TRACRIPTIONAL REGULATORY PROTEIN-RELATED-RELATED"/>
    <property type="match status" value="1"/>
</dbReference>
<dbReference type="Pfam" id="PF07702">
    <property type="entry name" value="UTRA"/>
    <property type="match status" value="1"/>
</dbReference>
<name>A0ABW2RKC2_9BACL</name>
<keyword evidence="4" id="KW-1185">Reference proteome</keyword>
<dbReference type="PROSITE" id="PS50943">
    <property type="entry name" value="HTH_CROC1"/>
    <property type="match status" value="1"/>
</dbReference>
<keyword evidence="1" id="KW-0238">DNA-binding</keyword>
<dbReference type="EMBL" id="JBHTBW010000021">
    <property type="protein sequence ID" value="MFC7441431.1"/>
    <property type="molecule type" value="Genomic_DNA"/>
</dbReference>
<reference evidence="4" key="1">
    <citation type="journal article" date="2019" name="Int. J. Syst. Evol. Microbiol.">
        <title>The Global Catalogue of Microorganisms (GCM) 10K type strain sequencing project: providing services to taxonomists for standard genome sequencing and annotation.</title>
        <authorList>
            <consortium name="The Broad Institute Genomics Platform"/>
            <consortium name="The Broad Institute Genome Sequencing Center for Infectious Disease"/>
            <person name="Wu L."/>
            <person name="Ma J."/>
        </authorList>
    </citation>
    <scope>NUCLEOTIDE SEQUENCE [LARGE SCALE GENOMIC DNA]</scope>
    <source>
        <strain evidence="4">CGMCC 1.12942</strain>
    </source>
</reference>
<evidence type="ECO:0000313" key="3">
    <source>
        <dbReference type="EMBL" id="MFC7441431.1"/>
    </source>
</evidence>
<dbReference type="Gene3D" id="1.10.260.40">
    <property type="entry name" value="lambda repressor-like DNA-binding domains"/>
    <property type="match status" value="1"/>
</dbReference>
<comment type="caution">
    <text evidence="3">The sequence shown here is derived from an EMBL/GenBank/DDBJ whole genome shotgun (WGS) entry which is preliminary data.</text>
</comment>
<accession>A0ABW2RKC2</accession>
<dbReference type="InterPro" id="IPR010982">
    <property type="entry name" value="Lambda_DNA-bd_dom_sf"/>
</dbReference>
<dbReference type="InterPro" id="IPR028978">
    <property type="entry name" value="Chorismate_lyase_/UTRA_dom_sf"/>
</dbReference>
<dbReference type="PANTHER" id="PTHR46558:SF13">
    <property type="entry name" value="HTH-TYPE TRANSCRIPTIONAL REGULATOR IMMR"/>
    <property type="match status" value="1"/>
</dbReference>
<dbReference type="SUPFAM" id="SSF47413">
    <property type="entry name" value="lambda repressor-like DNA-binding domains"/>
    <property type="match status" value="1"/>
</dbReference>
<gene>
    <name evidence="3" type="ORF">ACFQNG_09705</name>
</gene>
<dbReference type="InterPro" id="IPR001387">
    <property type="entry name" value="Cro/C1-type_HTH"/>
</dbReference>
<dbReference type="Pfam" id="PF01381">
    <property type="entry name" value="HTH_3"/>
    <property type="match status" value="1"/>
</dbReference>
<dbReference type="Proteomes" id="UP001596500">
    <property type="component" value="Unassembled WGS sequence"/>
</dbReference>
<dbReference type="InterPro" id="IPR011663">
    <property type="entry name" value="UTRA"/>
</dbReference>
<dbReference type="SMART" id="SM00530">
    <property type="entry name" value="HTH_XRE"/>
    <property type="match status" value="1"/>
</dbReference>
<protein>
    <submittedName>
        <fullName evidence="3">Helix-turn-helix domain-containing protein</fullName>
    </submittedName>
</protein>
<sequence>MLAKQLREARKKANMMQKDAAKKLGISNVTLSQYENGIRNPDPETLLKLADLYNVSTDWLLGRFPSIRQGFGRDHKNKATKKYLDLRLLNTLADLPEDVRREVQPPVLLYQVLQLRDDVPITISQSYLPNSLPLKELENILEGVKQNPTLSLYKTLESFGRKPITCEETLVIESPSNEEIELLKMPEHVPVARITRKTFDASSNLVEYCQLTSRTDLYKFVYRFTL</sequence>
<evidence type="ECO:0000259" key="2">
    <source>
        <dbReference type="PROSITE" id="PS50943"/>
    </source>
</evidence>
<evidence type="ECO:0000256" key="1">
    <source>
        <dbReference type="ARBA" id="ARBA00023125"/>
    </source>
</evidence>
<feature type="domain" description="HTH cro/C1-type" evidence="2">
    <location>
        <begin position="6"/>
        <end position="60"/>
    </location>
</feature>
<dbReference type="RefSeq" id="WP_379864714.1">
    <property type="nucleotide sequence ID" value="NZ_JBHTBW010000021.1"/>
</dbReference>
<evidence type="ECO:0000313" key="4">
    <source>
        <dbReference type="Proteomes" id="UP001596500"/>
    </source>
</evidence>
<organism evidence="3 4">
    <name type="scientific">Laceyella putida</name>
    <dbReference type="NCBI Taxonomy" id="110101"/>
    <lineage>
        <taxon>Bacteria</taxon>
        <taxon>Bacillati</taxon>
        <taxon>Bacillota</taxon>
        <taxon>Bacilli</taxon>
        <taxon>Bacillales</taxon>
        <taxon>Thermoactinomycetaceae</taxon>
        <taxon>Laceyella</taxon>
    </lineage>
</organism>